<feature type="repeat" description="ANK" evidence="3">
    <location>
        <begin position="108"/>
        <end position="140"/>
    </location>
</feature>
<dbReference type="EMBL" id="KK583199">
    <property type="protein sequence ID" value="KDO31105.1"/>
    <property type="molecule type" value="Genomic_DNA"/>
</dbReference>
<dbReference type="OMA" id="NDCVELH"/>
<feature type="repeat" description="ANK" evidence="3">
    <location>
        <begin position="574"/>
        <end position="606"/>
    </location>
</feature>
<feature type="transmembrane region" description="Helical" evidence="5">
    <location>
        <begin position="1189"/>
        <end position="1211"/>
    </location>
</feature>
<feature type="region of interest" description="Disordered" evidence="4">
    <location>
        <begin position="1500"/>
        <end position="1539"/>
    </location>
</feature>
<evidence type="ECO:0000256" key="4">
    <source>
        <dbReference type="SAM" id="MobiDB-lite"/>
    </source>
</evidence>
<dbReference type="PROSITE" id="PS50088">
    <property type="entry name" value="ANK_REPEAT"/>
    <property type="match status" value="5"/>
</dbReference>
<dbReference type="SMART" id="SM00248">
    <property type="entry name" value="ANK"/>
    <property type="match status" value="10"/>
</dbReference>
<accession>A0A067CPE0</accession>
<proteinExistence type="predicted"/>
<feature type="transmembrane region" description="Helical" evidence="5">
    <location>
        <begin position="1120"/>
        <end position="1139"/>
    </location>
</feature>
<keyword evidence="5" id="KW-0472">Membrane</keyword>
<feature type="transmembrane region" description="Helical" evidence="5">
    <location>
        <begin position="983"/>
        <end position="1006"/>
    </location>
</feature>
<dbReference type="Gene3D" id="1.25.40.20">
    <property type="entry name" value="Ankyrin repeat-containing domain"/>
    <property type="match status" value="3"/>
</dbReference>
<evidence type="ECO:0000313" key="7">
    <source>
        <dbReference type="Proteomes" id="UP000030745"/>
    </source>
</evidence>
<evidence type="ECO:0000256" key="2">
    <source>
        <dbReference type="ARBA" id="ARBA00023043"/>
    </source>
</evidence>
<sequence>MVRLLDEDNGPENVTVLSKACELGLVDVVTLLLETTPYATIPKYLICPLREAASNNRVAILKLLLAKLPDMDVTAKLLDEVQETPVDEPGTASQGPKKETKKPKTPLAGGTALHFAAWGGHNEVLTLLLPYFTNVDVEDNVGETPLHVAAKRGQALAVKRLLSSGANVNARTKQMESPLHFAAESSNTNVVDLLLCANAVVDLKSANGQTPLQVARADSIRLLLDRETRLRDTYRGHCLARAGDLARVDHWIGSLLGQHFEHFKWVHIDGSFIDLSVVPDVSLQTYLVAGDASDGRPVIGTWRRADNMLELFVRNTTYNGVVDLDASTWKGVSATTPPLHYTVPTWLCVVCKEAHVSNHEAPCLACVETQGSNDIVAAYRQRIQDAADHVTKALSEPEFDGQTVVMYAAKYGHLNLLRRFLPYCTESLLRMTDINQQTAMDLLAKGAFTCTTKAADAHNEALVSVLAELCRIAKTPLDPARLSHVDRQGDARLQCCGSQMGRVDEWLAELAESKQWDDLKAHFLSIPRGQLLVDDQTPAGRKVWHHVCVQGRLDILGLLLQQPSCNVQLVSPISNETMLYLAAKHRRVKCVERLLRAGADPETFHEYLSDASLAWPSSHCKQLITDKQAVKKFHSAFYTANVPNMEAVNELKKAKRSALHAAIVYEQPPSVILALLAQVSPQINGTDRNGDTALMLAARLGQTEAVNCLLNVNAKVNIKNENRETALFLAALGGTWRLSKNGTTLTKALAVAVMDTKQHEKRNAFLMIQSLLESAVQQRGSPEFRKYLLSQLVLKDTDEAFSKQAFRKAITCAPALGRIFLNDCVELHRHDVSFSQLEHVYGSTADGSALHAILHLQSVNPELLLEAKTECLEHIVMVRMLQIKWELFAERKYIEQLLMNVLLLITMTTSALLFDESSIAANTGPMLLGTFVFVNTIVGYLVVQGLRPPYLYRLARMCYDGRFALDLSVSIPHLAKYKMKAKWLLASASICLSLLIVLPVVAMLVFSGLARYYPMSNNFILWLTSLYFVVTELEEMLSSGVANYWQSRINQAQLLANVVILIVFVPMKLGFLPAPWAVQTGVGGAITIVLWMLSLQFLEVVPAAGYLLPMMAKLLQDVRNFFIFFGVVQMGLTITYYQLFRNQDAEAFNTIGESFVTTYFVAFGQLPLDSLSAFDATDPYDVFLSQCTLVLMMFHSAVVVILLLNVLLAMMNQTVDGGLEKAKTEALASYAQCILRLEQAMRLTPNETSDLIHLVDAASKKRVLNPIFLEVVSHAHVALRPDHEESIRADNMRKAVWKRVVAPLEAAIPTYVETLESLLRRVHHFSTDGSVLTGFTPELRAIDDAKEKLRDLFAKAKKHRGDDMPTQLKALKKSIKSTIRTLRVAVQSRWRPDEQIEPLDAHSRAVYFFQLVHASNIDVPLKAMADSVAVALEAAEVPAPQNADVTEKEDALMSTLRSWMLEVRRDTKAMRNALTMASAGEVRVSESSLQQQELMERLSDALDQLRRGKDASSQRTDSFPVVDPRHREPSESGPFHDPL</sequence>
<dbReference type="InterPro" id="IPR036770">
    <property type="entry name" value="Ankyrin_rpt-contain_sf"/>
</dbReference>
<feature type="transmembrane region" description="Helical" evidence="5">
    <location>
        <begin position="926"/>
        <end position="943"/>
    </location>
</feature>
<dbReference type="SUPFAM" id="SSF48403">
    <property type="entry name" value="Ankyrin repeat"/>
    <property type="match status" value="2"/>
</dbReference>
<dbReference type="KEGG" id="spar:SPRG_04244"/>
<dbReference type="RefSeq" id="XP_012198234.1">
    <property type="nucleotide sequence ID" value="XM_012342844.1"/>
</dbReference>
<reference evidence="6 7" key="1">
    <citation type="journal article" date="2013" name="PLoS Genet.">
        <title>Distinctive expansion of potential virulence genes in the genome of the oomycete fish pathogen Saprolegnia parasitica.</title>
        <authorList>
            <person name="Jiang R.H."/>
            <person name="de Bruijn I."/>
            <person name="Haas B.J."/>
            <person name="Belmonte R."/>
            <person name="Lobach L."/>
            <person name="Christie J."/>
            <person name="van den Ackerveken G."/>
            <person name="Bottin A."/>
            <person name="Bulone V."/>
            <person name="Diaz-Moreno S.M."/>
            <person name="Dumas B."/>
            <person name="Fan L."/>
            <person name="Gaulin E."/>
            <person name="Govers F."/>
            <person name="Grenville-Briggs L.J."/>
            <person name="Horner N.R."/>
            <person name="Levin J.Z."/>
            <person name="Mammella M."/>
            <person name="Meijer H.J."/>
            <person name="Morris P."/>
            <person name="Nusbaum C."/>
            <person name="Oome S."/>
            <person name="Phillips A.J."/>
            <person name="van Rooyen D."/>
            <person name="Rzeszutek E."/>
            <person name="Saraiva M."/>
            <person name="Secombes C.J."/>
            <person name="Seidl M.F."/>
            <person name="Snel B."/>
            <person name="Stassen J.H."/>
            <person name="Sykes S."/>
            <person name="Tripathy S."/>
            <person name="van den Berg H."/>
            <person name="Vega-Arreguin J.C."/>
            <person name="Wawra S."/>
            <person name="Young S.K."/>
            <person name="Zeng Q."/>
            <person name="Dieguez-Uribeondo J."/>
            <person name="Russ C."/>
            <person name="Tyler B.M."/>
            <person name="van West P."/>
        </authorList>
    </citation>
    <scope>NUCLEOTIDE SEQUENCE [LARGE SCALE GENOMIC DNA]</scope>
    <source>
        <strain evidence="6 7">CBS 223.65</strain>
    </source>
</reference>
<feature type="repeat" description="ANK" evidence="3">
    <location>
        <begin position="174"/>
        <end position="206"/>
    </location>
</feature>
<dbReference type="PANTHER" id="PTHR24198:SF165">
    <property type="entry name" value="ANKYRIN REPEAT-CONTAINING PROTEIN-RELATED"/>
    <property type="match status" value="1"/>
</dbReference>
<keyword evidence="1" id="KW-0677">Repeat</keyword>
<evidence type="ECO:0000256" key="5">
    <source>
        <dbReference type="SAM" id="Phobius"/>
    </source>
</evidence>
<dbReference type="Proteomes" id="UP000030745">
    <property type="component" value="Unassembled WGS sequence"/>
</dbReference>
<dbReference type="Pfam" id="PF00023">
    <property type="entry name" value="Ank"/>
    <property type="match status" value="2"/>
</dbReference>
<dbReference type="PROSITE" id="PS50297">
    <property type="entry name" value="ANK_REP_REGION"/>
    <property type="match status" value="5"/>
</dbReference>
<dbReference type="PRINTS" id="PR01415">
    <property type="entry name" value="ANKYRIN"/>
</dbReference>
<dbReference type="STRING" id="695850.A0A067CPE0"/>
<keyword evidence="5" id="KW-1133">Transmembrane helix</keyword>
<feature type="repeat" description="ANK" evidence="3">
    <location>
        <begin position="689"/>
        <end position="721"/>
    </location>
</feature>
<gene>
    <name evidence="6" type="ORF">SPRG_04244</name>
</gene>
<dbReference type="Pfam" id="PF12796">
    <property type="entry name" value="Ank_2"/>
    <property type="match status" value="2"/>
</dbReference>
<dbReference type="InterPro" id="IPR002110">
    <property type="entry name" value="Ankyrin_rpt"/>
</dbReference>
<feature type="transmembrane region" description="Helical" evidence="5">
    <location>
        <begin position="1012"/>
        <end position="1033"/>
    </location>
</feature>
<protein>
    <recommendedName>
        <fullName evidence="8">Ion transport domain-containing protein</fullName>
    </recommendedName>
</protein>
<feature type="repeat" description="ANK" evidence="3">
    <location>
        <begin position="141"/>
        <end position="173"/>
    </location>
</feature>
<dbReference type="VEuPathDB" id="FungiDB:SPRG_04244"/>
<dbReference type="GeneID" id="24126704"/>
<keyword evidence="2 3" id="KW-0040">ANK repeat</keyword>
<organism evidence="6 7">
    <name type="scientific">Saprolegnia parasitica (strain CBS 223.65)</name>
    <dbReference type="NCBI Taxonomy" id="695850"/>
    <lineage>
        <taxon>Eukaryota</taxon>
        <taxon>Sar</taxon>
        <taxon>Stramenopiles</taxon>
        <taxon>Oomycota</taxon>
        <taxon>Saprolegniomycetes</taxon>
        <taxon>Saprolegniales</taxon>
        <taxon>Saprolegniaceae</taxon>
        <taxon>Saprolegnia</taxon>
    </lineage>
</organism>
<keyword evidence="5" id="KW-0812">Transmembrane</keyword>
<dbReference type="PANTHER" id="PTHR24198">
    <property type="entry name" value="ANKYRIN REPEAT AND PROTEIN KINASE DOMAIN-CONTAINING PROTEIN"/>
    <property type="match status" value="1"/>
</dbReference>
<keyword evidence="7" id="KW-1185">Reference proteome</keyword>
<feature type="compositionally biased region" description="Basic and acidic residues" evidence="4">
    <location>
        <begin position="1500"/>
        <end position="1512"/>
    </location>
</feature>
<feature type="transmembrane region" description="Helical" evidence="5">
    <location>
        <begin position="1088"/>
        <end position="1108"/>
    </location>
</feature>
<evidence type="ECO:0000256" key="3">
    <source>
        <dbReference type="PROSITE-ProRule" id="PRU00023"/>
    </source>
</evidence>
<name>A0A067CPE0_SAPPC</name>
<feature type="transmembrane region" description="Helical" evidence="5">
    <location>
        <begin position="1054"/>
        <end position="1076"/>
    </location>
</feature>
<dbReference type="OrthoDB" id="194358at2759"/>
<feature type="region of interest" description="Disordered" evidence="4">
    <location>
        <begin position="79"/>
        <end position="106"/>
    </location>
</feature>
<evidence type="ECO:0000256" key="1">
    <source>
        <dbReference type="ARBA" id="ARBA00022737"/>
    </source>
</evidence>
<evidence type="ECO:0000313" key="6">
    <source>
        <dbReference type="EMBL" id="KDO31105.1"/>
    </source>
</evidence>
<evidence type="ECO:0008006" key="8">
    <source>
        <dbReference type="Google" id="ProtNLM"/>
    </source>
</evidence>